<evidence type="ECO:0000256" key="1">
    <source>
        <dbReference type="ARBA" id="ARBA00007592"/>
    </source>
</evidence>
<evidence type="ECO:0000313" key="3">
    <source>
        <dbReference type="EMBL" id="KKW36624.1"/>
    </source>
</evidence>
<reference evidence="3 4" key="1">
    <citation type="journal article" date="2015" name="Nature">
        <title>rRNA introns, odd ribosomes, and small enigmatic genomes across a large radiation of phyla.</title>
        <authorList>
            <person name="Brown C.T."/>
            <person name="Hug L.A."/>
            <person name="Thomas B.C."/>
            <person name="Sharon I."/>
            <person name="Castelle C.J."/>
            <person name="Singh A."/>
            <person name="Wilkins M.J."/>
            <person name="Williams K.H."/>
            <person name="Banfield J.F."/>
        </authorList>
    </citation>
    <scope>NUCLEOTIDE SEQUENCE [LARGE SCALE GENOMIC DNA]</scope>
</reference>
<evidence type="ECO:0008006" key="5">
    <source>
        <dbReference type="Google" id="ProtNLM"/>
    </source>
</evidence>
<dbReference type="SMART" id="SM01130">
    <property type="entry name" value="DHDPS"/>
    <property type="match status" value="1"/>
</dbReference>
<dbReference type="Gene3D" id="3.20.20.70">
    <property type="entry name" value="Aldolase class I"/>
    <property type="match status" value="1"/>
</dbReference>
<evidence type="ECO:0000313" key="4">
    <source>
        <dbReference type="Proteomes" id="UP000034290"/>
    </source>
</evidence>
<name>A0A0G2AUU2_9BACT</name>
<dbReference type="PANTHER" id="PTHR12128">
    <property type="entry name" value="DIHYDRODIPICOLINATE SYNTHASE"/>
    <property type="match status" value="1"/>
</dbReference>
<proteinExistence type="inferred from homology"/>
<dbReference type="AlphaFoldDB" id="A0A0G2AUU2"/>
<sequence length="205" mass="22565">MKIFGLWIPLVTPMYHGNFDQESARRLIESLEPHADGYVVALSTGEGEGLSKGEWRAAVEKFATLTKRPVAVGVFLDDIEEIVERSKLAKVSECAAVVIPVPSDDENVVIDFFSALNAKSELPIIVYSEKHAIRNVETLRRLDKLTNIVAIKESSGNDGFIADLQKIKPSLRMAILQGMDHKLPASGGFDGFMVALSNVEPRLCR</sequence>
<protein>
    <recommendedName>
        <fullName evidence="5">Dihydrodipicolinate synthase</fullName>
    </recommendedName>
</protein>
<dbReference type="SUPFAM" id="SSF51569">
    <property type="entry name" value="Aldolase"/>
    <property type="match status" value="1"/>
</dbReference>
<accession>A0A0G2AUU2</accession>
<organism evidence="3 4">
    <name type="scientific">Candidatus Giovannonibacteria bacterium GW2011_GWA2_53_7</name>
    <dbReference type="NCBI Taxonomy" id="1618650"/>
    <lineage>
        <taxon>Bacteria</taxon>
        <taxon>Candidatus Giovannoniibacteriota</taxon>
    </lineage>
</organism>
<dbReference type="InterPro" id="IPR002220">
    <property type="entry name" value="DapA-like"/>
</dbReference>
<dbReference type="Pfam" id="PF00701">
    <property type="entry name" value="DHDPS"/>
    <property type="match status" value="1"/>
</dbReference>
<keyword evidence="2" id="KW-0456">Lyase</keyword>
<comment type="caution">
    <text evidence="3">The sequence shown here is derived from an EMBL/GenBank/DDBJ whole genome shotgun (WGS) entry which is preliminary data.</text>
</comment>
<evidence type="ECO:0000256" key="2">
    <source>
        <dbReference type="ARBA" id="ARBA00023239"/>
    </source>
</evidence>
<dbReference type="PANTHER" id="PTHR12128:SF66">
    <property type="entry name" value="4-HYDROXY-2-OXOGLUTARATE ALDOLASE, MITOCHONDRIAL"/>
    <property type="match status" value="1"/>
</dbReference>
<dbReference type="CDD" id="cd00408">
    <property type="entry name" value="DHDPS-like"/>
    <property type="match status" value="1"/>
</dbReference>
<dbReference type="GO" id="GO:0008840">
    <property type="term" value="F:4-hydroxy-tetrahydrodipicolinate synthase activity"/>
    <property type="evidence" value="ECO:0007669"/>
    <property type="project" value="TreeGrafter"/>
</dbReference>
<feature type="non-terminal residue" evidence="3">
    <location>
        <position position="205"/>
    </location>
</feature>
<dbReference type="EMBL" id="LCRM01000020">
    <property type="protein sequence ID" value="KKW36624.1"/>
    <property type="molecule type" value="Genomic_DNA"/>
</dbReference>
<dbReference type="InterPro" id="IPR013785">
    <property type="entry name" value="Aldolase_TIM"/>
</dbReference>
<gene>
    <name evidence="3" type="ORF">UY81_C0020G0007</name>
</gene>
<dbReference type="Proteomes" id="UP000034290">
    <property type="component" value="Unassembled WGS sequence"/>
</dbReference>
<comment type="similarity">
    <text evidence="1">Belongs to the DapA family.</text>
</comment>